<proteinExistence type="predicted"/>
<dbReference type="EMBL" id="BABT02000243">
    <property type="protein sequence ID" value="GAA99907.1"/>
    <property type="molecule type" value="Genomic_DNA"/>
</dbReference>
<dbReference type="HOGENOM" id="CLU_1441391_0_0_1"/>
<dbReference type="AlphaFoldDB" id="G7EAP7"/>
<keyword evidence="2" id="KW-1185">Reference proteome</keyword>
<sequence length="188" mass="21225">MASLCAALPRNVTSSAIDVDKHVLAKRSVPYALLVRFDAEDTIAGYPIKFHSSYHRYEFMAVSERGYPFPRTAKLDFTVTSGQEARYSLYDPPRPNDIWLIVSWEEIPGGSAEHHLTSVCCKGQFEARIAVNTKTYSQQVQKDRSKLEINCGGEYATGTTDKYSCRFLPTSYQVPWQEIDVTVIDATR</sequence>
<protein>
    <submittedName>
        <fullName evidence="1">Uncharacterized protein</fullName>
    </submittedName>
</protein>
<evidence type="ECO:0000313" key="2">
    <source>
        <dbReference type="Proteomes" id="UP000009131"/>
    </source>
</evidence>
<dbReference type="Proteomes" id="UP000009131">
    <property type="component" value="Unassembled WGS sequence"/>
</dbReference>
<name>G7EAP7_MIXOS</name>
<evidence type="ECO:0000313" key="1">
    <source>
        <dbReference type="EMBL" id="GAA99907.1"/>
    </source>
</evidence>
<gene>
    <name evidence="1" type="primary">Mo06610</name>
    <name evidence="1" type="ORF">E5Q_06610</name>
</gene>
<comment type="caution">
    <text evidence="1">The sequence shown here is derived from an EMBL/GenBank/DDBJ whole genome shotgun (WGS) entry which is preliminary data.</text>
</comment>
<reference evidence="1 2" key="2">
    <citation type="journal article" date="2012" name="Open Biol.">
        <title>Characteristics of nucleosomes and linker DNA regions on the genome of the basidiomycete Mixia osmundae revealed by mono- and dinucleosome mapping.</title>
        <authorList>
            <person name="Nishida H."/>
            <person name="Kondo S."/>
            <person name="Matsumoto T."/>
            <person name="Suzuki Y."/>
            <person name="Yoshikawa H."/>
            <person name="Taylor T.D."/>
            <person name="Sugiyama J."/>
        </authorList>
    </citation>
    <scope>NUCLEOTIDE SEQUENCE [LARGE SCALE GENOMIC DNA]</scope>
    <source>
        <strain evidence="2">CBS 9802 / IAM 14324 / JCM 22182 / KY 12970</strain>
    </source>
</reference>
<organism evidence="1 2">
    <name type="scientific">Mixia osmundae (strain CBS 9802 / IAM 14324 / JCM 22182 / KY 12970)</name>
    <dbReference type="NCBI Taxonomy" id="764103"/>
    <lineage>
        <taxon>Eukaryota</taxon>
        <taxon>Fungi</taxon>
        <taxon>Dikarya</taxon>
        <taxon>Basidiomycota</taxon>
        <taxon>Pucciniomycotina</taxon>
        <taxon>Mixiomycetes</taxon>
        <taxon>Mixiales</taxon>
        <taxon>Mixiaceae</taxon>
        <taxon>Mixia</taxon>
    </lineage>
</organism>
<reference evidence="1 2" key="1">
    <citation type="journal article" date="2011" name="J. Gen. Appl. Microbiol.">
        <title>Draft genome sequencing of the enigmatic basidiomycete Mixia osmundae.</title>
        <authorList>
            <person name="Nishida H."/>
            <person name="Nagatsuka Y."/>
            <person name="Sugiyama J."/>
        </authorList>
    </citation>
    <scope>NUCLEOTIDE SEQUENCE [LARGE SCALE GENOMIC DNA]</scope>
    <source>
        <strain evidence="2">CBS 9802 / IAM 14324 / JCM 22182 / KY 12970</strain>
    </source>
</reference>
<accession>G7EAP7</accession>
<dbReference type="RefSeq" id="XP_014569467.1">
    <property type="nucleotide sequence ID" value="XM_014713981.1"/>
</dbReference>
<dbReference type="InParanoid" id="G7EAP7"/>